<protein>
    <recommendedName>
        <fullName evidence="4">Myb-like domain-containing protein</fullName>
    </recommendedName>
</protein>
<gene>
    <name evidence="2" type="ORF">BAUCODRAFT_149628</name>
</gene>
<dbReference type="GeneID" id="19108977"/>
<name>M2LJT3_BAUPA</name>
<dbReference type="eggNOG" id="ENOG502SRZH">
    <property type="taxonomic scope" value="Eukaryota"/>
</dbReference>
<reference evidence="2 3" key="1">
    <citation type="journal article" date="2012" name="PLoS Pathog.">
        <title>Diverse lifestyles and strategies of plant pathogenesis encoded in the genomes of eighteen Dothideomycetes fungi.</title>
        <authorList>
            <person name="Ohm R.A."/>
            <person name="Feau N."/>
            <person name="Henrissat B."/>
            <person name="Schoch C.L."/>
            <person name="Horwitz B.A."/>
            <person name="Barry K.W."/>
            <person name="Condon B.J."/>
            <person name="Copeland A.C."/>
            <person name="Dhillon B."/>
            <person name="Glaser F."/>
            <person name="Hesse C.N."/>
            <person name="Kosti I."/>
            <person name="LaButti K."/>
            <person name="Lindquist E.A."/>
            <person name="Lucas S."/>
            <person name="Salamov A.A."/>
            <person name="Bradshaw R.E."/>
            <person name="Ciuffetti L."/>
            <person name="Hamelin R.C."/>
            <person name="Kema G.H.J."/>
            <person name="Lawrence C."/>
            <person name="Scott J.A."/>
            <person name="Spatafora J.W."/>
            <person name="Turgeon B.G."/>
            <person name="de Wit P.J.G.M."/>
            <person name="Zhong S."/>
            <person name="Goodwin S.B."/>
            <person name="Grigoriev I.V."/>
        </authorList>
    </citation>
    <scope>NUCLEOTIDE SEQUENCE [LARGE SCALE GENOMIC DNA]</scope>
    <source>
        <strain evidence="2 3">UAMH 10762</strain>
    </source>
</reference>
<feature type="region of interest" description="Disordered" evidence="1">
    <location>
        <begin position="92"/>
        <end position="116"/>
    </location>
</feature>
<dbReference type="Proteomes" id="UP000011761">
    <property type="component" value="Unassembled WGS sequence"/>
</dbReference>
<sequence>MADGAPQHSYFADEMYHHDIEQGALYGAFRPLYPPVSSPAAVPIAQAQTSLAANDVQIPVPGVIDRYVDARAYSAVSYDDWARASIDYDATSPASVETRNDHPATPGADTMGSFAQFHGDSRPANSMYLEPTADQHCVDFKPAPMALASAAIPIIFRTPDYGTPAVDSFSGVRYSSFRGLAWPAQPVAQQQIMQVNPQDVVQCSRQAAPVYVAPQAVRNVSADTIDSLQKSSEEYSSSESATSPLPTRTASTSDSVNVKWRNRMIVQLRSEGLSYKDIRKRLNLRCAESTIRGIYRNMTKPKAERIRQPQWTANDVQLLRRAVAYYTPAARSVKLPWQSIARHVQRHGGSYPFAGAACAKKWKEV</sequence>
<dbReference type="RefSeq" id="XP_007678336.1">
    <property type="nucleotide sequence ID" value="XM_007680146.1"/>
</dbReference>
<dbReference type="OrthoDB" id="3439209at2759"/>
<dbReference type="HOGENOM" id="CLU_045134_0_0_1"/>
<feature type="compositionally biased region" description="Polar residues" evidence="1">
    <location>
        <begin position="241"/>
        <end position="253"/>
    </location>
</feature>
<organism evidence="2 3">
    <name type="scientific">Baudoinia panamericana (strain UAMH 10762)</name>
    <name type="common">Angels' share fungus</name>
    <name type="synonym">Baudoinia compniacensis (strain UAMH 10762)</name>
    <dbReference type="NCBI Taxonomy" id="717646"/>
    <lineage>
        <taxon>Eukaryota</taxon>
        <taxon>Fungi</taxon>
        <taxon>Dikarya</taxon>
        <taxon>Ascomycota</taxon>
        <taxon>Pezizomycotina</taxon>
        <taxon>Dothideomycetes</taxon>
        <taxon>Dothideomycetidae</taxon>
        <taxon>Mycosphaerellales</taxon>
        <taxon>Teratosphaeriaceae</taxon>
        <taxon>Baudoinia</taxon>
    </lineage>
</organism>
<feature type="region of interest" description="Disordered" evidence="1">
    <location>
        <begin position="228"/>
        <end position="253"/>
    </location>
</feature>
<dbReference type="KEGG" id="bcom:BAUCODRAFT_149628"/>
<evidence type="ECO:0008006" key="4">
    <source>
        <dbReference type="Google" id="ProtNLM"/>
    </source>
</evidence>
<dbReference type="AlphaFoldDB" id="M2LJT3"/>
<dbReference type="OMA" id="NGRMPWK"/>
<evidence type="ECO:0000256" key="1">
    <source>
        <dbReference type="SAM" id="MobiDB-lite"/>
    </source>
</evidence>
<evidence type="ECO:0000313" key="2">
    <source>
        <dbReference type="EMBL" id="EMC94482.1"/>
    </source>
</evidence>
<dbReference type="EMBL" id="KB445558">
    <property type="protein sequence ID" value="EMC94482.1"/>
    <property type="molecule type" value="Genomic_DNA"/>
</dbReference>
<keyword evidence="3" id="KW-1185">Reference proteome</keyword>
<accession>M2LJT3</accession>
<evidence type="ECO:0000313" key="3">
    <source>
        <dbReference type="Proteomes" id="UP000011761"/>
    </source>
</evidence>
<proteinExistence type="predicted"/>
<dbReference type="STRING" id="717646.M2LJT3"/>